<gene>
    <name evidence="1" type="ORF">SAMN04489835_0301</name>
</gene>
<accession>A0A1H6IJF8</accession>
<dbReference type="OrthoDB" id="9849760at2"/>
<dbReference type="EMBL" id="LT629971">
    <property type="protein sequence ID" value="SEH48048.1"/>
    <property type="molecule type" value="Genomic_DNA"/>
</dbReference>
<proteinExistence type="predicted"/>
<dbReference type="STRING" id="370526.SAMN04489835_0301"/>
<organism evidence="1 2">
    <name type="scientific">Mycolicibacterium rutilum</name>
    <name type="common">Mycobacterium rutilum</name>
    <dbReference type="NCBI Taxonomy" id="370526"/>
    <lineage>
        <taxon>Bacteria</taxon>
        <taxon>Bacillati</taxon>
        <taxon>Actinomycetota</taxon>
        <taxon>Actinomycetes</taxon>
        <taxon>Mycobacteriales</taxon>
        <taxon>Mycobacteriaceae</taxon>
        <taxon>Mycolicibacterium</taxon>
    </lineage>
</organism>
<evidence type="ECO:0000313" key="1">
    <source>
        <dbReference type="EMBL" id="SEH48048.1"/>
    </source>
</evidence>
<name>A0A1H6IJF8_MYCRU</name>
<sequence length="70" mass="8407">MSWISSQISMLERHRGSRRQARLHARSLWSDRAADRFEDKLFDELDQEDRRFDADLKRLDAAFDEAKKLL</sequence>
<dbReference type="RefSeq" id="WP_083405653.1">
    <property type="nucleotide sequence ID" value="NZ_LT629971.1"/>
</dbReference>
<keyword evidence="2" id="KW-1185">Reference proteome</keyword>
<dbReference type="Proteomes" id="UP000182915">
    <property type="component" value="Chromosome I"/>
</dbReference>
<evidence type="ECO:0000313" key="2">
    <source>
        <dbReference type="Proteomes" id="UP000182915"/>
    </source>
</evidence>
<reference evidence="2" key="1">
    <citation type="submission" date="2016-10" db="EMBL/GenBank/DDBJ databases">
        <authorList>
            <person name="Varghese N."/>
            <person name="Submissions S."/>
        </authorList>
    </citation>
    <scope>NUCLEOTIDE SEQUENCE [LARGE SCALE GENOMIC DNA]</scope>
    <source>
        <strain evidence="2">DSM 45405</strain>
    </source>
</reference>
<dbReference type="AlphaFoldDB" id="A0A1H6IJF8"/>
<protein>
    <submittedName>
        <fullName evidence="1">Uncharacterized protein</fullName>
    </submittedName>
</protein>